<proteinExistence type="predicted"/>
<reference evidence="2" key="1">
    <citation type="submission" date="2022-07" db="EMBL/GenBank/DDBJ databases">
        <title>Phylogenomic reconstructions and comparative analyses of Kickxellomycotina fungi.</title>
        <authorList>
            <person name="Reynolds N.K."/>
            <person name="Stajich J.E."/>
            <person name="Barry K."/>
            <person name="Grigoriev I.V."/>
            <person name="Crous P."/>
            <person name="Smith M.E."/>
        </authorList>
    </citation>
    <scope>NUCLEOTIDE SEQUENCE</scope>
    <source>
        <strain evidence="2">BCRC 34489</strain>
    </source>
</reference>
<keyword evidence="1" id="KW-0472">Membrane</keyword>
<gene>
    <name evidence="2" type="ORF">GGI15_002127</name>
</gene>
<keyword evidence="1" id="KW-1133">Transmembrane helix</keyword>
<comment type="caution">
    <text evidence="2">The sequence shown here is derived from an EMBL/GenBank/DDBJ whole genome shotgun (WGS) entry which is preliminary data.</text>
</comment>
<feature type="transmembrane region" description="Helical" evidence="1">
    <location>
        <begin position="45"/>
        <end position="63"/>
    </location>
</feature>
<dbReference type="OrthoDB" id="5536770at2759"/>
<protein>
    <submittedName>
        <fullName evidence="2">Uncharacterized protein</fullName>
    </submittedName>
</protein>
<organism evidence="2 3">
    <name type="scientific">Coemansia interrupta</name>
    <dbReference type="NCBI Taxonomy" id="1126814"/>
    <lineage>
        <taxon>Eukaryota</taxon>
        <taxon>Fungi</taxon>
        <taxon>Fungi incertae sedis</taxon>
        <taxon>Zoopagomycota</taxon>
        <taxon>Kickxellomycotina</taxon>
        <taxon>Kickxellomycetes</taxon>
        <taxon>Kickxellales</taxon>
        <taxon>Kickxellaceae</taxon>
        <taxon>Coemansia</taxon>
    </lineage>
</organism>
<keyword evidence="1" id="KW-0812">Transmembrane</keyword>
<feature type="transmembrane region" description="Helical" evidence="1">
    <location>
        <begin position="201"/>
        <end position="220"/>
    </location>
</feature>
<dbReference type="EMBL" id="JANBUM010000103">
    <property type="protein sequence ID" value="KAJ2784874.1"/>
    <property type="molecule type" value="Genomic_DNA"/>
</dbReference>
<evidence type="ECO:0000256" key="1">
    <source>
        <dbReference type="SAM" id="Phobius"/>
    </source>
</evidence>
<dbReference type="AlphaFoldDB" id="A0A9W8HMC3"/>
<name>A0A9W8HMC3_9FUNG</name>
<keyword evidence="3" id="KW-1185">Reference proteome</keyword>
<dbReference type="Proteomes" id="UP001140172">
    <property type="component" value="Unassembled WGS sequence"/>
</dbReference>
<feature type="transmembrane region" description="Helical" evidence="1">
    <location>
        <begin position="290"/>
        <end position="308"/>
    </location>
</feature>
<evidence type="ECO:0000313" key="2">
    <source>
        <dbReference type="EMBL" id="KAJ2784874.1"/>
    </source>
</evidence>
<evidence type="ECO:0000313" key="3">
    <source>
        <dbReference type="Proteomes" id="UP001140172"/>
    </source>
</evidence>
<feature type="transmembrane region" description="Helical" evidence="1">
    <location>
        <begin position="6"/>
        <end position="24"/>
    </location>
</feature>
<sequence length="405" mass="45763">MLSSGLIGFLLYLVVPVVLVSFFRGRKANDHGQRTHKKYISLGDVTTYATLVLLASFYMYSATYDRPANVFRKISIHPQSSCAVLRQRLAQYAAKHPEIVPADGIPSQHDKANSAFDRREYYKASEYGHMDFLVDRFCSFDEDRDVYLKFGETVFMESISSDFGPRGTSARIAMPDGGSANDLMTKFPDIGFLLAAASELFFVYLPAFILIGLLTTPFFITEFAPSRANVRPLGVIALCIMLTADMYWLFTVPTSLKTRMASKLTLWIVSPESSSALLFYSDSADYTRKLFLGAVLIGFMALDLLMSTRETDVQLLKRGINEQQNVLNDIKNMSILDTSVMMSDRLRERTLAMWRREQNARAKVFEDTDFEAKYEKVAQDTKSKAWVRQTLSEVVTSKFGISQSK</sequence>
<accession>A0A9W8HMC3</accession>
<feature type="transmembrane region" description="Helical" evidence="1">
    <location>
        <begin position="232"/>
        <end position="250"/>
    </location>
</feature>